<evidence type="ECO:0000259" key="1">
    <source>
        <dbReference type="Pfam" id="PF06985"/>
    </source>
</evidence>
<dbReference type="EMBL" id="MU007016">
    <property type="protein sequence ID" value="KAF2434426.1"/>
    <property type="molecule type" value="Genomic_DNA"/>
</dbReference>
<dbReference type="InterPro" id="IPR052895">
    <property type="entry name" value="HetReg/Transcr_Mod"/>
</dbReference>
<keyword evidence="3" id="KW-1185">Reference proteome</keyword>
<protein>
    <submittedName>
        <fullName evidence="2">Heterokaryon incompatibility</fullName>
    </submittedName>
</protein>
<dbReference type="Proteomes" id="UP000800235">
    <property type="component" value="Unassembled WGS sequence"/>
</dbReference>
<dbReference type="OrthoDB" id="194358at2759"/>
<comment type="caution">
    <text evidence="2">The sequence shown here is derived from an EMBL/GenBank/DDBJ whole genome shotgun (WGS) entry which is preliminary data.</text>
</comment>
<dbReference type="PANTHER" id="PTHR24148">
    <property type="entry name" value="ANKYRIN REPEAT DOMAIN-CONTAINING PROTEIN 39 HOMOLOG-RELATED"/>
    <property type="match status" value="1"/>
</dbReference>
<organism evidence="2 3">
    <name type="scientific">Tothia fuscella</name>
    <dbReference type="NCBI Taxonomy" id="1048955"/>
    <lineage>
        <taxon>Eukaryota</taxon>
        <taxon>Fungi</taxon>
        <taxon>Dikarya</taxon>
        <taxon>Ascomycota</taxon>
        <taxon>Pezizomycotina</taxon>
        <taxon>Dothideomycetes</taxon>
        <taxon>Pleosporomycetidae</taxon>
        <taxon>Venturiales</taxon>
        <taxon>Cylindrosympodiaceae</taxon>
        <taxon>Tothia</taxon>
    </lineage>
</organism>
<accession>A0A9P4P0G0</accession>
<dbReference type="PANTHER" id="PTHR24148:SF73">
    <property type="entry name" value="HET DOMAIN PROTEIN (AFU_ORTHOLOGUE AFUA_8G01020)"/>
    <property type="match status" value="1"/>
</dbReference>
<dbReference type="AlphaFoldDB" id="A0A9P4P0G0"/>
<sequence length="160" mass="18987">NCPPYEAVSYVWGSYAALHRIRLNDRWFWIRDNLYKFLEHAAQGKILIKGLLSNPYRPQYLWIDQICIDQSSGSEKNHQVQAMASIFERAERVVCWLGQSDTDTNLGMDLIAEYVMLRAKHGYDWTRNAKMSENAAQRGIRNIFFRPYWHRLWIAQEFIL</sequence>
<proteinExistence type="predicted"/>
<evidence type="ECO:0000313" key="3">
    <source>
        <dbReference type="Proteomes" id="UP000800235"/>
    </source>
</evidence>
<feature type="non-terminal residue" evidence="2">
    <location>
        <position position="1"/>
    </location>
</feature>
<name>A0A9P4P0G0_9PEZI</name>
<dbReference type="Pfam" id="PF06985">
    <property type="entry name" value="HET"/>
    <property type="match status" value="1"/>
</dbReference>
<dbReference type="InterPro" id="IPR010730">
    <property type="entry name" value="HET"/>
</dbReference>
<reference evidence="2" key="1">
    <citation type="journal article" date="2020" name="Stud. Mycol.">
        <title>101 Dothideomycetes genomes: a test case for predicting lifestyles and emergence of pathogens.</title>
        <authorList>
            <person name="Haridas S."/>
            <person name="Albert R."/>
            <person name="Binder M."/>
            <person name="Bloem J."/>
            <person name="Labutti K."/>
            <person name="Salamov A."/>
            <person name="Andreopoulos B."/>
            <person name="Baker S."/>
            <person name="Barry K."/>
            <person name="Bills G."/>
            <person name="Bluhm B."/>
            <person name="Cannon C."/>
            <person name="Castanera R."/>
            <person name="Culley D."/>
            <person name="Daum C."/>
            <person name="Ezra D."/>
            <person name="Gonzalez J."/>
            <person name="Henrissat B."/>
            <person name="Kuo A."/>
            <person name="Liang C."/>
            <person name="Lipzen A."/>
            <person name="Lutzoni F."/>
            <person name="Magnuson J."/>
            <person name="Mondo S."/>
            <person name="Nolan M."/>
            <person name="Ohm R."/>
            <person name="Pangilinan J."/>
            <person name="Park H.-J."/>
            <person name="Ramirez L."/>
            <person name="Alfaro M."/>
            <person name="Sun H."/>
            <person name="Tritt A."/>
            <person name="Yoshinaga Y."/>
            <person name="Zwiers L.-H."/>
            <person name="Turgeon B."/>
            <person name="Goodwin S."/>
            <person name="Spatafora J."/>
            <person name="Crous P."/>
            <person name="Grigoriev I."/>
        </authorList>
    </citation>
    <scope>NUCLEOTIDE SEQUENCE</scope>
    <source>
        <strain evidence="2">CBS 130266</strain>
    </source>
</reference>
<feature type="non-terminal residue" evidence="2">
    <location>
        <position position="160"/>
    </location>
</feature>
<evidence type="ECO:0000313" key="2">
    <source>
        <dbReference type="EMBL" id="KAF2434426.1"/>
    </source>
</evidence>
<gene>
    <name evidence="2" type="ORF">EJ08DRAFT_562340</name>
</gene>
<feature type="domain" description="Heterokaryon incompatibility" evidence="1">
    <location>
        <begin position="5"/>
        <end position="157"/>
    </location>
</feature>